<reference evidence="2" key="1">
    <citation type="journal article" date="2021" name="Proc. Natl. Acad. Sci. U.S.A.">
        <title>A Catalog of Tens of Thousands of Viruses from Human Metagenomes Reveals Hidden Associations with Chronic Diseases.</title>
        <authorList>
            <person name="Tisza M.J."/>
            <person name="Buck C.B."/>
        </authorList>
    </citation>
    <scope>NUCLEOTIDE SEQUENCE</scope>
    <source>
        <strain evidence="2">CtkyY8</strain>
    </source>
</reference>
<accession>A0A8S5RDT9</accession>
<sequence length="48" mass="5488">MRLEQHRMMEEFFMQEIAKMKELSSLASSFSTSQKSASVSDNKVVSES</sequence>
<evidence type="ECO:0000313" key="2">
    <source>
        <dbReference type="EMBL" id="DAE29527.1"/>
    </source>
</evidence>
<proteinExistence type="predicted"/>
<evidence type="ECO:0000256" key="1">
    <source>
        <dbReference type="SAM" id="MobiDB-lite"/>
    </source>
</evidence>
<protein>
    <submittedName>
        <fullName evidence="2">Uncharacterized protein</fullName>
    </submittedName>
</protein>
<feature type="compositionally biased region" description="Low complexity" evidence="1">
    <location>
        <begin position="29"/>
        <end position="40"/>
    </location>
</feature>
<feature type="region of interest" description="Disordered" evidence="1">
    <location>
        <begin position="29"/>
        <end position="48"/>
    </location>
</feature>
<organism evidence="2">
    <name type="scientific">virus sp. ctkyY8</name>
    <dbReference type="NCBI Taxonomy" id="2827995"/>
    <lineage>
        <taxon>Viruses</taxon>
    </lineage>
</organism>
<name>A0A8S5RDT9_9VIRU</name>
<dbReference type="EMBL" id="BK059095">
    <property type="protein sequence ID" value="DAE29527.1"/>
    <property type="molecule type" value="Genomic_DNA"/>
</dbReference>